<organism evidence="9 10">
    <name type="scientific">Novosphingobium organovorum</name>
    <dbReference type="NCBI Taxonomy" id="2930092"/>
    <lineage>
        <taxon>Bacteria</taxon>
        <taxon>Pseudomonadati</taxon>
        <taxon>Pseudomonadota</taxon>
        <taxon>Alphaproteobacteria</taxon>
        <taxon>Sphingomonadales</taxon>
        <taxon>Sphingomonadaceae</taxon>
        <taxon>Novosphingobium</taxon>
    </lineage>
</organism>
<evidence type="ECO:0000256" key="2">
    <source>
        <dbReference type="ARBA" id="ARBA00012528"/>
    </source>
</evidence>
<dbReference type="InterPro" id="IPR043128">
    <property type="entry name" value="Rev_trsase/Diguanyl_cyclase"/>
</dbReference>
<dbReference type="Pfam" id="PF13675">
    <property type="entry name" value="PilJ"/>
    <property type="match status" value="1"/>
</dbReference>
<evidence type="ECO:0000259" key="8">
    <source>
        <dbReference type="PROSITE" id="PS50887"/>
    </source>
</evidence>
<comment type="subcellular location">
    <subcellularLocation>
        <location evidence="1">Membrane</location>
        <topology evidence="1">Multi-pass membrane protein</topology>
    </subcellularLocation>
</comment>
<dbReference type="InterPro" id="IPR029095">
    <property type="entry name" value="NarX-like_N"/>
</dbReference>
<keyword evidence="9" id="KW-0808">Transferase</keyword>
<dbReference type="InterPro" id="IPR029787">
    <property type="entry name" value="Nucleotide_cyclase"/>
</dbReference>
<keyword evidence="5 7" id="KW-0472">Membrane</keyword>
<protein>
    <recommendedName>
        <fullName evidence="2">diguanylate cyclase</fullName>
        <ecNumber evidence="2">2.7.7.65</ecNumber>
    </recommendedName>
</protein>
<proteinExistence type="predicted"/>
<evidence type="ECO:0000256" key="6">
    <source>
        <dbReference type="ARBA" id="ARBA00034247"/>
    </source>
</evidence>
<feature type="transmembrane region" description="Helical" evidence="7">
    <location>
        <begin position="186"/>
        <end position="206"/>
    </location>
</feature>
<dbReference type="Gene3D" id="3.30.70.270">
    <property type="match status" value="1"/>
</dbReference>
<evidence type="ECO:0000256" key="5">
    <source>
        <dbReference type="ARBA" id="ARBA00023136"/>
    </source>
</evidence>
<reference evidence="9" key="1">
    <citation type="submission" date="2022-03" db="EMBL/GenBank/DDBJ databases">
        <title>Identification of a novel bacterium isolated from mangrove sediments.</title>
        <authorList>
            <person name="Pan X."/>
        </authorList>
    </citation>
    <scope>NUCLEOTIDE SEQUENCE</scope>
    <source>
        <strain evidence="9">B1949</strain>
    </source>
</reference>
<dbReference type="CDD" id="cd01949">
    <property type="entry name" value="GGDEF"/>
    <property type="match status" value="1"/>
</dbReference>
<dbReference type="SMART" id="SM00267">
    <property type="entry name" value="GGDEF"/>
    <property type="match status" value="1"/>
</dbReference>
<name>A0ABT0B9E0_9SPHN</name>
<dbReference type="PANTHER" id="PTHR45138">
    <property type="entry name" value="REGULATORY COMPONENTS OF SENSORY TRANSDUCTION SYSTEM"/>
    <property type="match status" value="1"/>
</dbReference>
<evidence type="ECO:0000256" key="4">
    <source>
        <dbReference type="ARBA" id="ARBA00022989"/>
    </source>
</evidence>
<evidence type="ECO:0000256" key="1">
    <source>
        <dbReference type="ARBA" id="ARBA00004141"/>
    </source>
</evidence>
<dbReference type="PROSITE" id="PS50887">
    <property type="entry name" value="GGDEF"/>
    <property type="match status" value="1"/>
</dbReference>
<dbReference type="EMBL" id="JALHLF010000006">
    <property type="protein sequence ID" value="MCJ2181676.1"/>
    <property type="molecule type" value="Genomic_DNA"/>
</dbReference>
<dbReference type="GO" id="GO:0052621">
    <property type="term" value="F:diguanylate cyclase activity"/>
    <property type="evidence" value="ECO:0007669"/>
    <property type="project" value="UniProtKB-EC"/>
</dbReference>
<accession>A0ABT0B9E0</accession>
<dbReference type="EC" id="2.7.7.65" evidence="2"/>
<keyword evidence="4 7" id="KW-1133">Transmembrane helix</keyword>
<evidence type="ECO:0000256" key="3">
    <source>
        <dbReference type="ARBA" id="ARBA00022692"/>
    </source>
</evidence>
<comment type="caution">
    <text evidence="9">The sequence shown here is derived from an EMBL/GenBank/DDBJ whole genome shotgun (WGS) entry which is preliminary data.</text>
</comment>
<dbReference type="Pfam" id="PF00990">
    <property type="entry name" value="GGDEF"/>
    <property type="match status" value="1"/>
</dbReference>
<sequence>MAQYSSRGLTLRYIVALALIALLTIISHLVLTQTLRANEGSAAIINMSGRQRMLSQRINGLAVDLHLGNASARAPLADAIDQFARAHETLRALASGTGAASIGERRLSDVYYGAGDVDRLTRRYLDAARRILERPSAKRVRANPAEMADLRTLADLARGPLLAGLEQVVSIHQSVSEGRTQRMEDIQWAILLIVLMTLTFEAFFIFRPMERSISRHVAQLLTMADRDYLTGVLNRRAFTARAEAEIQRSRRHARKLSLLLIDVDHFKQVNDRHGHLAGDAVLVAIARSIDSAARREDLVGRMGGEEFAVLLPETGYAGAIEVAERLRAAIAETPVELGEKTIAATVSIGVAPIELNGPRGLVAAMGSADKMLYRAKDAGRNCVRPSLAGVATGGQAAAS</sequence>
<dbReference type="Proteomes" id="UP001162881">
    <property type="component" value="Unassembled WGS sequence"/>
</dbReference>
<dbReference type="InterPro" id="IPR000160">
    <property type="entry name" value="GGDEF_dom"/>
</dbReference>
<feature type="domain" description="GGDEF" evidence="8">
    <location>
        <begin position="254"/>
        <end position="388"/>
    </location>
</feature>
<keyword evidence="10" id="KW-1185">Reference proteome</keyword>
<evidence type="ECO:0000313" key="9">
    <source>
        <dbReference type="EMBL" id="MCJ2181676.1"/>
    </source>
</evidence>
<evidence type="ECO:0000256" key="7">
    <source>
        <dbReference type="SAM" id="Phobius"/>
    </source>
</evidence>
<gene>
    <name evidence="9" type="ORF">MTR62_02980</name>
</gene>
<dbReference type="InterPro" id="IPR050469">
    <property type="entry name" value="Diguanylate_Cyclase"/>
</dbReference>
<dbReference type="PANTHER" id="PTHR45138:SF9">
    <property type="entry name" value="DIGUANYLATE CYCLASE DGCM-RELATED"/>
    <property type="match status" value="1"/>
</dbReference>
<comment type="catalytic activity">
    <reaction evidence="6">
        <text>2 GTP = 3',3'-c-di-GMP + 2 diphosphate</text>
        <dbReference type="Rhea" id="RHEA:24898"/>
        <dbReference type="ChEBI" id="CHEBI:33019"/>
        <dbReference type="ChEBI" id="CHEBI:37565"/>
        <dbReference type="ChEBI" id="CHEBI:58805"/>
        <dbReference type="EC" id="2.7.7.65"/>
    </reaction>
</comment>
<dbReference type="SUPFAM" id="SSF55073">
    <property type="entry name" value="Nucleotide cyclase"/>
    <property type="match status" value="1"/>
</dbReference>
<keyword evidence="3 7" id="KW-0812">Transmembrane</keyword>
<dbReference type="RefSeq" id="WP_244016800.1">
    <property type="nucleotide sequence ID" value="NZ_JALHLF010000006.1"/>
</dbReference>
<evidence type="ECO:0000313" key="10">
    <source>
        <dbReference type="Proteomes" id="UP001162881"/>
    </source>
</evidence>
<dbReference type="NCBIfam" id="TIGR00254">
    <property type="entry name" value="GGDEF"/>
    <property type="match status" value="1"/>
</dbReference>
<keyword evidence="9" id="KW-0548">Nucleotidyltransferase</keyword>